<accession>A0A853CPD1</accession>
<keyword evidence="2" id="KW-0808">Transferase</keyword>
<organism evidence="2 3">
    <name type="scientific">Petropleomorpha daqingensis</name>
    <dbReference type="NCBI Taxonomy" id="2026353"/>
    <lineage>
        <taxon>Bacteria</taxon>
        <taxon>Bacillati</taxon>
        <taxon>Actinomycetota</taxon>
        <taxon>Actinomycetes</taxon>
        <taxon>Geodermatophilales</taxon>
        <taxon>Geodermatophilaceae</taxon>
        <taxon>Petropleomorpha</taxon>
    </lineage>
</organism>
<evidence type="ECO:0000259" key="1">
    <source>
        <dbReference type="PROSITE" id="PS51186"/>
    </source>
</evidence>
<dbReference type="EMBL" id="JACBZT010000001">
    <property type="protein sequence ID" value="NYJ08649.1"/>
    <property type="molecule type" value="Genomic_DNA"/>
</dbReference>
<keyword evidence="3" id="KW-1185">Reference proteome</keyword>
<comment type="caution">
    <text evidence="2">The sequence shown here is derived from an EMBL/GenBank/DDBJ whole genome shotgun (WGS) entry which is preliminary data.</text>
</comment>
<dbReference type="InterPro" id="IPR016181">
    <property type="entry name" value="Acyl_CoA_acyltransferase"/>
</dbReference>
<dbReference type="Gene3D" id="3.40.630.30">
    <property type="match status" value="1"/>
</dbReference>
<dbReference type="AlphaFoldDB" id="A0A853CPD1"/>
<feature type="domain" description="N-acetyltransferase" evidence="1">
    <location>
        <begin position="4"/>
        <end position="191"/>
    </location>
</feature>
<dbReference type="RefSeq" id="WP_179721399.1">
    <property type="nucleotide sequence ID" value="NZ_JACBZT010000001.1"/>
</dbReference>
<dbReference type="InterPro" id="IPR000182">
    <property type="entry name" value="GNAT_dom"/>
</dbReference>
<sequence length="191" mass="20390">MTHVEVRDATAERWDDVVAVFEGPGDPGRCWCQWFFRGGQADTEHAAGNRSALCDQVRGGPPPGVLGYLDGVPSGWAAVAARPGYTRLTNGQLLRGAEDLEDPAVWSVTCFVVRRPARRSGLASALLAGAVDLARRGGASEVEGYPVDLAVRGRTSAAELYHGPLSVFLRAGFTEVARPQPARPVVRLRLG</sequence>
<dbReference type="Pfam" id="PF00583">
    <property type="entry name" value="Acetyltransf_1"/>
    <property type="match status" value="1"/>
</dbReference>
<name>A0A853CPD1_9ACTN</name>
<dbReference type="SUPFAM" id="SSF55729">
    <property type="entry name" value="Acyl-CoA N-acyltransferases (Nat)"/>
    <property type="match status" value="1"/>
</dbReference>
<gene>
    <name evidence="2" type="ORF">GGQ55_004927</name>
</gene>
<dbReference type="CDD" id="cd04301">
    <property type="entry name" value="NAT_SF"/>
    <property type="match status" value="1"/>
</dbReference>
<evidence type="ECO:0000313" key="2">
    <source>
        <dbReference type="EMBL" id="NYJ08649.1"/>
    </source>
</evidence>
<dbReference type="GO" id="GO:0016747">
    <property type="term" value="F:acyltransferase activity, transferring groups other than amino-acyl groups"/>
    <property type="evidence" value="ECO:0007669"/>
    <property type="project" value="InterPro"/>
</dbReference>
<reference evidence="2 3" key="1">
    <citation type="submission" date="2020-07" db="EMBL/GenBank/DDBJ databases">
        <title>Sequencing the genomes of 1000 actinobacteria strains.</title>
        <authorList>
            <person name="Klenk H.-P."/>
        </authorList>
    </citation>
    <scope>NUCLEOTIDE SEQUENCE [LARGE SCALE GENOMIC DNA]</scope>
    <source>
        <strain evidence="2 3">DSM 104001</strain>
    </source>
</reference>
<proteinExistence type="predicted"/>
<dbReference type="PROSITE" id="PS51186">
    <property type="entry name" value="GNAT"/>
    <property type="match status" value="1"/>
</dbReference>
<evidence type="ECO:0000313" key="3">
    <source>
        <dbReference type="Proteomes" id="UP000541969"/>
    </source>
</evidence>
<protein>
    <submittedName>
        <fullName evidence="2">GNAT superfamily N-acetyltransferase</fullName>
    </submittedName>
</protein>
<dbReference type="Proteomes" id="UP000541969">
    <property type="component" value="Unassembled WGS sequence"/>
</dbReference>